<evidence type="ECO:0000256" key="1">
    <source>
        <dbReference type="SAM" id="Phobius"/>
    </source>
</evidence>
<dbReference type="AlphaFoldDB" id="A0A7J5GQP4"/>
<proteinExistence type="predicted"/>
<organism evidence="2 3">
    <name type="scientific">Bacteroides uniformis</name>
    <dbReference type="NCBI Taxonomy" id="820"/>
    <lineage>
        <taxon>Bacteria</taxon>
        <taxon>Pseudomonadati</taxon>
        <taxon>Bacteroidota</taxon>
        <taxon>Bacteroidia</taxon>
        <taxon>Bacteroidales</taxon>
        <taxon>Bacteroidaceae</taxon>
        <taxon>Bacteroides</taxon>
    </lineage>
</organism>
<dbReference type="EMBL" id="WCTY01000062">
    <property type="protein sequence ID" value="KAB4179751.1"/>
    <property type="molecule type" value="Genomic_DNA"/>
</dbReference>
<dbReference type="CDD" id="cd13120">
    <property type="entry name" value="BF2867_like_N"/>
    <property type="match status" value="1"/>
</dbReference>
<keyword evidence="1" id="KW-1133">Transmembrane helix</keyword>
<accession>A0A7J5GQP4</accession>
<name>A0A7J5GQP4_BACUN</name>
<protein>
    <submittedName>
        <fullName evidence="2">Uncharacterized protein</fullName>
    </submittedName>
</protein>
<feature type="transmembrane region" description="Helical" evidence="1">
    <location>
        <begin position="12"/>
        <end position="32"/>
    </location>
</feature>
<keyword evidence="1" id="KW-0472">Membrane</keyword>
<comment type="caution">
    <text evidence="2">The sequence shown here is derived from an EMBL/GenBank/DDBJ whole genome shotgun (WGS) entry which is preliminary data.</text>
</comment>
<dbReference type="RefSeq" id="WP_151876212.1">
    <property type="nucleotide sequence ID" value="NZ_WCTY01000062.1"/>
</dbReference>
<dbReference type="Proteomes" id="UP000487221">
    <property type="component" value="Unassembled WGS sequence"/>
</dbReference>
<dbReference type="PROSITE" id="PS51257">
    <property type="entry name" value="PROKAR_LIPOPROTEIN"/>
    <property type="match status" value="1"/>
</dbReference>
<sequence>MKRPTSQEWETLRTLTAITAAIGAMICLLILAGCTNELTGQDENRGNGQALTLGTVSIEGGNTRAANAVPDVASGHSFRDGEELHVTLTAGGAPSAGSAQSTGTYRYNGNSSWSSTKTEYAYWQGSGSHTLTAWWGPAYSSSSPAVYNMPSDYETNNATAGGILNAWDDKQYTSAADKWHITDLLHYSGIHSATLSSID</sequence>
<evidence type="ECO:0000313" key="2">
    <source>
        <dbReference type="EMBL" id="KAB4179751.1"/>
    </source>
</evidence>
<keyword evidence="1" id="KW-0812">Transmembrane</keyword>
<reference evidence="2 3" key="1">
    <citation type="journal article" date="2019" name="Nat. Med.">
        <title>A library of human gut bacterial isolates paired with longitudinal multiomics data enables mechanistic microbiome research.</title>
        <authorList>
            <person name="Poyet M."/>
            <person name="Groussin M."/>
            <person name="Gibbons S.M."/>
            <person name="Avila-Pacheco J."/>
            <person name="Jiang X."/>
            <person name="Kearney S.M."/>
            <person name="Perrotta A.R."/>
            <person name="Berdy B."/>
            <person name="Zhao S."/>
            <person name="Lieberman T.D."/>
            <person name="Swanson P.K."/>
            <person name="Smith M."/>
            <person name="Roesemann S."/>
            <person name="Alexander J.E."/>
            <person name="Rich S.A."/>
            <person name="Livny J."/>
            <person name="Vlamakis H."/>
            <person name="Clish C."/>
            <person name="Bullock K."/>
            <person name="Deik A."/>
            <person name="Scott J."/>
            <person name="Pierce K.A."/>
            <person name="Xavier R.J."/>
            <person name="Alm E.J."/>
        </authorList>
    </citation>
    <scope>NUCLEOTIDE SEQUENCE [LARGE SCALE GENOMIC DNA]</scope>
    <source>
        <strain evidence="2 3">BIOML-A19</strain>
    </source>
</reference>
<feature type="non-terminal residue" evidence="2">
    <location>
        <position position="199"/>
    </location>
</feature>
<gene>
    <name evidence="2" type="ORF">GAQ44_22605</name>
</gene>
<evidence type="ECO:0000313" key="3">
    <source>
        <dbReference type="Proteomes" id="UP000487221"/>
    </source>
</evidence>